<evidence type="ECO:0000256" key="2">
    <source>
        <dbReference type="SAM" id="MobiDB-lite"/>
    </source>
</evidence>
<dbReference type="InterPro" id="IPR011989">
    <property type="entry name" value="ARM-like"/>
</dbReference>
<dbReference type="AlphaFoldDB" id="A0A3L6FYY7"/>
<dbReference type="InterPro" id="IPR000225">
    <property type="entry name" value="Armadillo"/>
</dbReference>
<dbReference type="PROSITE" id="PS50004">
    <property type="entry name" value="C2"/>
    <property type="match status" value="1"/>
</dbReference>
<comment type="caution">
    <text evidence="4">The sequence shown here is derived from an EMBL/GenBank/DDBJ whole genome shotgun (WGS) entry which is preliminary data.</text>
</comment>
<gene>
    <name evidence="4" type="primary">PUB4_6</name>
    <name evidence="4" type="ORF">Zm00014a_020414</name>
</gene>
<feature type="region of interest" description="Disordered" evidence="2">
    <location>
        <begin position="422"/>
        <end position="447"/>
    </location>
</feature>
<dbReference type="InterPro" id="IPR000008">
    <property type="entry name" value="C2_dom"/>
</dbReference>
<dbReference type="InterPro" id="IPR016024">
    <property type="entry name" value="ARM-type_fold"/>
</dbReference>
<dbReference type="Proteomes" id="UP000251960">
    <property type="component" value="Chromosome 2"/>
</dbReference>
<feature type="compositionally biased region" description="Low complexity" evidence="2">
    <location>
        <begin position="644"/>
        <end position="666"/>
    </location>
</feature>
<dbReference type="SUPFAM" id="SSF49562">
    <property type="entry name" value="C2 domain (Calcium/lipid-binding domain, CaLB)"/>
    <property type="match status" value="1"/>
</dbReference>
<feature type="region of interest" description="Disordered" evidence="2">
    <location>
        <begin position="642"/>
        <end position="692"/>
    </location>
</feature>
<dbReference type="PANTHER" id="PTHR31208:SF4">
    <property type="entry name" value="OS07G0585000 PROTEIN"/>
    <property type="match status" value="1"/>
</dbReference>
<feature type="domain" description="C2" evidence="3">
    <location>
        <begin position="258"/>
        <end position="386"/>
    </location>
</feature>
<evidence type="ECO:0000313" key="4">
    <source>
        <dbReference type="EMBL" id="PWZ40099.1"/>
    </source>
</evidence>
<evidence type="ECO:0000256" key="1">
    <source>
        <dbReference type="PROSITE-ProRule" id="PRU00259"/>
    </source>
</evidence>
<feature type="region of interest" description="Disordered" evidence="2">
    <location>
        <begin position="514"/>
        <end position="594"/>
    </location>
</feature>
<dbReference type="SMART" id="SM00185">
    <property type="entry name" value="ARM"/>
    <property type="match status" value="5"/>
</dbReference>
<dbReference type="Pfam" id="PF25598">
    <property type="entry name" value="ARM_PUB"/>
    <property type="match status" value="1"/>
</dbReference>
<dbReference type="Gene3D" id="2.60.40.150">
    <property type="entry name" value="C2 domain"/>
    <property type="match status" value="1"/>
</dbReference>
<dbReference type="InterPro" id="IPR058678">
    <property type="entry name" value="ARM_PUB"/>
</dbReference>
<dbReference type="EMBL" id="NCVQ01000003">
    <property type="protein sequence ID" value="PWZ40099.1"/>
    <property type="molecule type" value="Genomic_DNA"/>
</dbReference>
<feature type="repeat" description="ARM" evidence="1">
    <location>
        <begin position="115"/>
        <end position="157"/>
    </location>
</feature>
<name>A0A3L6FYY7_MAIZE</name>
<dbReference type="InterPro" id="IPR035892">
    <property type="entry name" value="C2_domain_sf"/>
</dbReference>
<dbReference type="SUPFAM" id="SSF48371">
    <property type="entry name" value="ARM repeat"/>
    <property type="match status" value="1"/>
</dbReference>
<accession>A0A3L6FYY7</accession>
<dbReference type="PANTHER" id="PTHR31208">
    <property type="entry name" value="EXPRESSED PROTEIN"/>
    <property type="match status" value="1"/>
</dbReference>
<evidence type="ECO:0000259" key="3">
    <source>
        <dbReference type="PROSITE" id="PS50004"/>
    </source>
</evidence>
<dbReference type="PROSITE" id="PS50176">
    <property type="entry name" value="ARM_REPEAT"/>
    <property type="match status" value="1"/>
</dbReference>
<proteinExistence type="predicted"/>
<feature type="compositionally biased region" description="Polar residues" evidence="2">
    <location>
        <begin position="514"/>
        <end position="553"/>
    </location>
</feature>
<dbReference type="ExpressionAtlas" id="A0A3L6FYY7">
    <property type="expression patterns" value="baseline and differential"/>
</dbReference>
<feature type="region of interest" description="Disordered" evidence="2">
    <location>
        <begin position="1"/>
        <end position="31"/>
    </location>
</feature>
<protein>
    <submittedName>
        <fullName evidence="4">U-box domain-containing protein 4</fullName>
    </submittedName>
</protein>
<dbReference type="Gene3D" id="1.25.10.10">
    <property type="entry name" value="Leucine-rich Repeat Variant"/>
    <property type="match status" value="2"/>
</dbReference>
<feature type="compositionally biased region" description="Polar residues" evidence="2">
    <location>
        <begin position="1"/>
        <end position="16"/>
    </location>
</feature>
<dbReference type="FunFam" id="1.25.10.10:FF:000322">
    <property type="entry name" value="U-box domain-containing protein 4"/>
    <property type="match status" value="1"/>
</dbReference>
<reference evidence="4" key="1">
    <citation type="journal article" date="2018" name="Nat. Genet.">
        <title>Extensive intraspecific gene order and gene structural variations between Mo17 and other maize genomes.</title>
        <authorList>
            <person name="Sun S."/>
            <person name="Zhou Y."/>
            <person name="Chen J."/>
            <person name="Shi J."/>
            <person name="Zhao H."/>
            <person name="Zhao H."/>
            <person name="Song W."/>
            <person name="Zhang M."/>
            <person name="Cui Y."/>
            <person name="Dong X."/>
            <person name="Liu H."/>
            <person name="Ma X."/>
            <person name="Jiao Y."/>
            <person name="Wang B."/>
            <person name="Wei X."/>
            <person name="Stein J.C."/>
            <person name="Glaubitz J.C."/>
            <person name="Lu F."/>
            <person name="Yu G."/>
            <person name="Liang C."/>
            <person name="Fengler K."/>
            <person name="Li B."/>
            <person name="Rafalski A."/>
            <person name="Schnable P.S."/>
            <person name="Ware D.H."/>
            <person name="Buckler E.S."/>
            <person name="Lai J."/>
        </authorList>
    </citation>
    <scope>NUCLEOTIDE SEQUENCE [LARGE SCALE GENOMIC DNA]</scope>
    <source>
        <tissue evidence="4">Seedling</tissue>
    </source>
</reference>
<sequence>MVSLAGSQIPSPSRGQSPCAAARPQRRQGHSMRTIRSALLQPDSSPESSPESAATALLNLSLEDRNRSAITAAGAIKPLVYALRTGTAPAKQNAACALLSLSGIEDNRATIGACGAIPPLVALLSAASTRGKKDALTTLYRLCSARRNKERAVSAGAVVPLVHLVGRRGSGTCEKAMVVLGSLAGIDEGRQAVVQAGGIPALVEAIEDGPAREKELAVVALLQVCSDSPRNRALLVREGAIPPLVALSQSGSARAKHKAETLLGYLREQRQGFGCRVRAVVATSLASARDIQNICIYHKQDVYARLSLPGDGAPAASTQVVNGGGRNPVFDQSLRLGVRAGDVDAALRCEVWMLSRVKNYLQDQLLGFALVPLPEVVAADGGTLARDFPLTTSDLFQTPSGFLQLELSYIGVVPEVVPISPTPKPALADPEEEEEPGNNAADGVGNGKEYEKIEFPDLNLVEENQIMVSEYTRLPCAAVETQSCDSLLTSEHDDGATALSRDAAVRLVDSFSTDNSTADSVGAFQSDTPVSSVSTTEFPATPQSNSSSEPSGNAHSSADHKAKAASETADAEVDSSRTVQEVPPANSPCAASEAAVHKPVISVNIEQEVKVDGNQIMDMYMKSMQQFTDSLAKMKLPALDIDNGSSGKSSPAAATPSADSTGADSTAVKKPTAAGQQEKPSPKVFYGSRAFF</sequence>
<organism evidence="4">
    <name type="scientific">Zea mays</name>
    <name type="common">Maize</name>
    <dbReference type="NCBI Taxonomy" id="4577"/>
    <lineage>
        <taxon>Eukaryota</taxon>
        <taxon>Viridiplantae</taxon>
        <taxon>Streptophyta</taxon>
        <taxon>Embryophyta</taxon>
        <taxon>Tracheophyta</taxon>
        <taxon>Spermatophyta</taxon>
        <taxon>Magnoliopsida</taxon>
        <taxon>Liliopsida</taxon>
        <taxon>Poales</taxon>
        <taxon>Poaceae</taxon>
        <taxon>PACMAD clade</taxon>
        <taxon>Panicoideae</taxon>
        <taxon>Andropogonodae</taxon>
        <taxon>Andropogoneae</taxon>
        <taxon>Tripsacinae</taxon>
        <taxon>Zea</taxon>
    </lineage>
</organism>